<evidence type="ECO:0000313" key="10">
    <source>
        <dbReference type="Proteomes" id="UP000824782"/>
    </source>
</evidence>
<keyword evidence="4" id="KW-0297">G-protein coupled receptor</keyword>
<keyword evidence="6" id="KW-0675">Receptor</keyword>
<dbReference type="InterPro" id="IPR000826">
    <property type="entry name" value="Formyl_rcpt-rel"/>
</dbReference>
<comment type="caution">
    <text evidence="9">The sequence shown here is derived from an EMBL/GenBank/DDBJ whole genome shotgun (WGS) entry which is preliminary data.</text>
</comment>
<dbReference type="GO" id="GO:0004982">
    <property type="term" value="F:N-formyl peptide receptor activity"/>
    <property type="evidence" value="ECO:0007669"/>
    <property type="project" value="TreeGrafter"/>
</dbReference>
<name>A0AAV6Z962_ENGPU</name>
<feature type="transmembrane region" description="Helical" evidence="8">
    <location>
        <begin position="103"/>
        <end position="122"/>
    </location>
</feature>
<evidence type="ECO:0000313" key="9">
    <source>
        <dbReference type="EMBL" id="KAG8545692.1"/>
    </source>
</evidence>
<evidence type="ECO:0000256" key="5">
    <source>
        <dbReference type="ARBA" id="ARBA00023136"/>
    </source>
</evidence>
<dbReference type="GO" id="GO:0007204">
    <property type="term" value="P:positive regulation of cytosolic calcium ion concentration"/>
    <property type="evidence" value="ECO:0007669"/>
    <property type="project" value="TreeGrafter"/>
</dbReference>
<dbReference type="PRINTS" id="PR00237">
    <property type="entry name" value="GPCRRHODOPSN"/>
</dbReference>
<dbReference type="GO" id="GO:0006954">
    <property type="term" value="P:inflammatory response"/>
    <property type="evidence" value="ECO:0007669"/>
    <property type="project" value="TreeGrafter"/>
</dbReference>
<comment type="subcellular location">
    <subcellularLocation>
        <location evidence="1">Membrane</location>
        <topology evidence="1">Multi-pass membrane protein</topology>
    </subcellularLocation>
</comment>
<dbReference type="GO" id="GO:0005886">
    <property type="term" value="C:plasma membrane"/>
    <property type="evidence" value="ECO:0007669"/>
    <property type="project" value="TreeGrafter"/>
</dbReference>
<keyword evidence="3 8" id="KW-1133">Transmembrane helix</keyword>
<evidence type="ECO:0000256" key="7">
    <source>
        <dbReference type="ARBA" id="ARBA00023224"/>
    </source>
</evidence>
<dbReference type="EMBL" id="WNYA01001483">
    <property type="protein sequence ID" value="KAG8545692.1"/>
    <property type="molecule type" value="Genomic_DNA"/>
</dbReference>
<keyword evidence="7" id="KW-0807">Transducer</keyword>
<dbReference type="AlphaFoldDB" id="A0AAV6Z962"/>
<keyword evidence="5 8" id="KW-0472">Membrane</keyword>
<keyword evidence="10" id="KW-1185">Reference proteome</keyword>
<evidence type="ECO:0000256" key="2">
    <source>
        <dbReference type="ARBA" id="ARBA00022692"/>
    </source>
</evidence>
<evidence type="ECO:0000256" key="1">
    <source>
        <dbReference type="ARBA" id="ARBA00004141"/>
    </source>
</evidence>
<proteinExistence type="predicted"/>
<gene>
    <name evidence="9" type="ORF">GDO81_020495</name>
</gene>
<evidence type="ECO:0000256" key="4">
    <source>
        <dbReference type="ARBA" id="ARBA00023040"/>
    </source>
</evidence>
<protein>
    <submittedName>
        <fullName evidence="9">Uncharacterized protein</fullName>
    </submittedName>
</protein>
<dbReference type="PANTHER" id="PTHR24225:SF73">
    <property type="entry name" value="C3A ANAPHYLATOXIN CHEMOTACTIC RECEPTOR-LIKE"/>
    <property type="match status" value="1"/>
</dbReference>
<evidence type="ECO:0000256" key="8">
    <source>
        <dbReference type="SAM" id="Phobius"/>
    </source>
</evidence>
<feature type="transmembrane region" description="Helical" evidence="8">
    <location>
        <begin position="44"/>
        <end position="65"/>
    </location>
</feature>
<dbReference type="PANTHER" id="PTHR24225">
    <property type="entry name" value="CHEMOTACTIC RECEPTOR"/>
    <property type="match status" value="1"/>
</dbReference>
<reference evidence="9" key="1">
    <citation type="thesis" date="2020" institute="ProQuest LLC" country="789 East Eisenhower Parkway, Ann Arbor, MI, USA">
        <title>Comparative Genomics and Chromosome Evolution.</title>
        <authorList>
            <person name="Mudd A.B."/>
        </authorList>
    </citation>
    <scope>NUCLEOTIDE SEQUENCE</scope>
    <source>
        <strain evidence="9">237g6f4</strain>
        <tissue evidence="9">Blood</tissue>
    </source>
</reference>
<dbReference type="Gene3D" id="1.20.1070.10">
    <property type="entry name" value="Rhodopsin 7-helix transmembrane proteins"/>
    <property type="match status" value="1"/>
</dbReference>
<evidence type="ECO:0000256" key="3">
    <source>
        <dbReference type="ARBA" id="ARBA00022989"/>
    </source>
</evidence>
<accession>A0AAV6Z962</accession>
<dbReference type="GO" id="GO:0007200">
    <property type="term" value="P:phospholipase C-activating G protein-coupled receptor signaling pathway"/>
    <property type="evidence" value="ECO:0007669"/>
    <property type="project" value="TreeGrafter"/>
</dbReference>
<dbReference type="Proteomes" id="UP000824782">
    <property type="component" value="Unassembled WGS sequence"/>
</dbReference>
<evidence type="ECO:0000256" key="6">
    <source>
        <dbReference type="ARBA" id="ARBA00023170"/>
    </source>
</evidence>
<keyword evidence="2 8" id="KW-0812">Transmembrane</keyword>
<dbReference type="SUPFAM" id="SSF81321">
    <property type="entry name" value="Family A G protein-coupled receptor-like"/>
    <property type="match status" value="1"/>
</dbReference>
<feature type="transmembrane region" description="Helical" evidence="8">
    <location>
        <begin position="77"/>
        <end position="97"/>
    </location>
</feature>
<organism evidence="9 10">
    <name type="scientific">Engystomops pustulosus</name>
    <name type="common">Tungara frog</name>
    <name type="synonym">Physalaemus pustulosus</name>
    <dbReference type="NCBI Taxonomy" id="76066"/>
    <lineage>
        <taxon>Eukaryota</taxon>
        <taxon>Metazoa</taxon>
        <taxon>Chordata</taxon>
        <taxon>Craniata</taxon>
        <taxon>Vertebrata</taxon>
        <taxon>Euteleostomi</taxon>
        <taxon>Amphibia</taxon>
        <taxon>Batrachia</taxon>
        <taxon>Anura</taxon>
        <taxon>Neobatrachia</taxon>
        <taxon>Hyloidea</taxon>
        <taxon>Leptodactylidae</taxon>
        <taxon>Leiuperinae</taxon>
        <taxon>Engystomops</taxon>
    </lineage>
</organism>
<sequence length="156" mass="17903">MDPADSEMSSPTTPGYLDYYDPFYFEDYRTKDRSYTKAVLEMPITLYGIIFFLGIIGNGLVIWIAGFRMKKTISAVWFLNLAIADFLCCFSLSLRIAPWTYNISFPSVSSYICLVNFILFNLNMSASERKILADVEHCGLYKSSHLLSVLFLYPYL</sequence>
<dbReference type="InterPro" id="IPR000276">
    <property type="entry name" value="GPCR_Rhodpsn"/>
</dbReference>
<dbReference type="GO" id="GO:0004875">
    <property type="term" value="F:complement receptor activity"/>
    <property type="evidence" value="ECO:0007669"/>
    <property type="project" value="TreeGrafter"/>
</dbReference>